<comment type="caution">
    <text evidence="14">The sequence shown here is derived from an EMBL/GenBank/DDBJ whole genome shotgun (WGS) entry which is preliminary data.</text>
</comment>
<feature type="transmembrane region" description="Helical" evidence="10">
    <location>
        <begin position="49"/>
        <end position="70"/>
    </location>
</feature>
<evidence type="ECO:0000259" key="13">
    <source>
        <dbReference type="PROSITE" id="PS50113"/>
    </source>
</evidence>
<dbReference type="InterPro" id="IPR003594">
    <property type="entry name" value="HATPase_dom"/>
</dbReference>
<keyword evidence="10" id="KW-0812">Transmembrane</keyword>
<evidence type="ECO:0000256" key="2">
    <source>
        <dbReference type="ARBA" id="ARBA00001968"/>
    </source>
</evidence>
<dbReference type="PRINTS" id="PR00344">
    <property type="entry name" value="BCTRLSENSOR"/>
</dbReference>
<keyword evidence="8" id="KW-0902">Two-component regulatory system</keyword>
<evidence type="ECO:0000256" key="8">
    <source>
        <dbReference type="ARBA" id="ARBA00023012"/>
    </source>
</evidence>
<evidence type="ECO:0000313" key="14">
    <source>
        <dbReference type="EMBL" id="TQL47440.1"/>
    </source>
</evidence>
<keyword evidence="5" id="KW-0597">Phosphoprotein</keyword>
<proteinExistence type="predicted"/>
<feature type="domain" description="PAC" evidence="13">
    <location>
        <begin position="307"/>
        <end position="359"/>
    </location>
</feature>
<feature type="transmembrane region" description="Helical" evidence="10">
    <location>
        <begin position="115"/>
        <end position="136"/>
    </location>
</feature>
<dbReference type="SMART" id="SM00086">
    <property type="entry name" value="PAC"/>
    <property type="match status" value="1"/>
</dbReference>
<dbReference type="PROSITE" id="PS50113">
    <property type="entry name" value="PAC"/>
    <property type="match status" value="1"/>
</dbReference>
<gene>
    <name evidence="14" type="ORF">FB562_0500</name>
</gene>
<dbReference type="SMART" id="SM00388">
    <property type="entry name" value="HisKA"/>
    <property type="match status" value="1"/>
</dbReference>
<dbReference type="SUPFAM" id="SSF47384">
    <property type="entry name" value="Homodimeric domain of signal transducing histidine kinase"/>
    <property type="match status" value="1"/>
</dbReference>
<sequence length="601" mass="64563">MKRLMILLRTLRAVTFDSVLVRLLPTALLFVVALVVAVVVPEFELLDGLAVWLSCVFMALAVVLAVLYSLRPNMHWVQLVPLVAMLAIAVARVGIGSFMTPVLVLPIIWLATSEGVRWVVVAGLAAVGALALEFTWPGASVGSIEGMLSVVFTPLALMIVAATVNRIAGENRRSASVNEQLTRQRESMLDEAVDLVGQLRANEAQLKENEGRLQASGHLLRSVLDSVSRQSVIGTDLTGLIDVWNTGAETILGLRAKEAVGWRHIHEFHRGEELDDRARELGYPAGATVLNPGFSALVEYARLGGSEDRDWHYVRDDGSATPVHVTVTPRVDENGRTVGYIFVGTDISERKELSRLQDEFVGLVSHELRTPISSILGYLELMRDDTDAPLSDEQRHYLGVAERNAHRLLRLVGDLLFTAQVTAHKFPIEAAEVDVNALVEAAVESARPVSKRGNVLLLSKPAAAAPIVHGDATRIAQACDNLLSNAIKFTPRGGTVTVSVSVTSGAEGSFARVAVRDTGMGIPPDEIAQLSTRFFRASTATRSAVQGVGLGLSITKAIVTAHGGELSADSEVGVGTTFAFTLPLLRVGETESDGRQVHEAS</sequence>
<dbReference type="InterPro" id="IPR004358">
    <property type="entry name" value="Sig_transdc_His_kin-like_C"/>
</dbReference>
<dbReference type="Pfam" id="PF00512">
    <property type="entry name" value="HisKA"/>
    <property type="match status" value="1"/>
</dbReference>
<dbReference type="FunFam" id="3.30.565.10:FF:000006">
    <property type="entry name" value="Sensor histidine kinase WalK"/>
    <property type="match status" value="1"/>
</dbReference>
<dbReference type="AlphaFoldDB" id="A0A542YH67"/>
<dbReference type="FunFam" id="1.10.287.130:FF:000001">
    <property type="entry name" value="Two-component sensor histidine kinase"/>
    <property type="match status" value="1"/>
</dbReference>
<dbReference type="Pfam" id="PF02518">
    <property type="entry name" value="HATPase_c"/>
    <property type="match status" value="1"/>
</dbReference>
<dbReference type="Gene3D" id="1.10.287.130">
    <property type="match status" value="1"/>
</dbReference>
<feature type="transmembrane region" description="Helical" evidence="10">
    <location>
        <begin position="82"/>
        <end position="109"/>
    </location>
</feature>
<keyword evidence="15" id="KW-1185">Reference proteome</keyword>
<dbReference type="EMBL" id="VFOM01000001">
    <property type="protein sequence ID" value="TQL47440.1"/>
    <property type="molecule type" value="Genomic_DNA"/>
</dbReference>
<dbReference type="InterPro" id="IPR000014">
    <property type="entry name" value="PAS"/>
</dbReference>
<evidence type="ECO:0000256" key="6">
    <source>
        <dbReference type="ARBA" id="ARBA00022679"/>
    </source>
</evidence>
<feature type="domain" description="PAS" evidence="12">
    <location>
        <begin position="216"/>
        <end position="268"/>
    </location>
</feature>
<dbReference type="PANTHER" id="PTHR43711">
    <property type="entry name" value="TWO-COMPONENT HISTIDINE KINASE"/>
    <property type="match status" value="1"/>
</dbReference>
<keyword evidence="9 10" id="KW-0472">Membrane</keyword>
<dbReference type="PANTHER" id="PTHR43711:SF31">
    <property type="entry name" value="HISTIDINE KINASE"/>
    <property type="match status" value="1"/>
</dbReference>
<dbReference type="CDD" id="cd00082">
    <property type="entry name" value="HisKA"/>
    <property type="match status" value="1"/>
</dbReference>
<dbReference type="InterPro" id="IPR036097">
    <property type="entry name" value="HisK_dim/P_sf"/>
</dbReference>
<keyword evidence="10" id="KW-1133">Transmembrane helix</keyword>
<dbReference type="InterPro" id="IPR003661">
    <property type="entry name" value="HisK_dim/P_dom"/>
</dbReference>
<dbReference type="InterPro" id="IPR036890">
    <property type="entry name" value="HATPase_C_sf"/>
</dbReference>
<feature type="transmembrane region" description="Helical" evidence="10">
    <location>
        <begin position="148"/>
        <end position="168"/>
    </location>
</feature>
<dbReference type="EC" id="2.7.13.3" evidence="4"/>
<feature type="transmembrane region" description="Helical" evidence="10">
    <location>
        <begin position="20"/>
        <end position="43"/>
    </location>
</feature>
<dbReference type="Gene3D" id="3.30.565.10">
    <property type="entry name" value="Histidine kinase-like ATPase, C-terminal domain"/>
    <property type="match status" value="1"/>
</dbReference>
<evidence type="ECO:0000313" key="15">
    <source>
        <dbReference type="Proteomes" id="UP000317998"/>
    </source>
</evidence>
<dbReference type="PROSITE" id="PS50109">
    <property type="entry name" value="HIS_KIN"/>
    <property type="match status" value="1"/>
</dbReference>
<dbReference type="GO" id="GO:0000155">
    <property type="term" value="F:phosphorelay sensor kinase activity"/>
    <property type="evidence" value="ECO:0007669"/>
    <property type="project" value="InterPro"/>
</dbReference>
<dbReference type="SUPFAM" id="SSF55874">
    <property type="entry name" value="ATPase domain of HSP90 chaperone/DNA topoisomerase II/histidine kinase"/>
    <property type="match status" value="1"/>
</dbReference>
<dbReference type="OrthoDB" id="9757990at2"/>
<evidence type="ECO:0000259" key="12">
    <source>
        <dbReference type="PROSITE" id="PS50112"/>
    </source>
</evidence>
<dbReference type="InterPro" id="IPR035965">
    <property type="entry name" value="PAS-like_dom_sf"/>
</dbReference>
<dbReference type="GO" id="GO:0005886">
    <property type="term" value="C:plasma membrane"/>
    <property type="evidence" value="ECO:0007669"/>
    <property type="project" value="UniProtKB-SubCell"/>
</dbReference>
<feature type="domain" description="Histidine kinase" evidence="11">
    <location>
        <begin position="363"/>
        <end position="586"/>
    </location>
</feature>
<dbReference type="PROSITE" id="PS50112">
    <property type="entry name" value="PAS"/>
    <property type="match status" value="1"/>
</dbReference>
<dbReference type="InterPro" id="IPR005467">
    <property type="entry name" value="His_kinase_dom"/>
</dbReference>
<protein>
    <recommendedName>
        <fullName evidence="4">histidine kinase</fullName>
        <ecNumber evidence="4">2.7.13.3</ecNumber>
    </recommendedName>
</protein>
<evidence type="ECO:0000256" key="5">
    <source>
        <dbReference type="ARBA" id="ARBA00022553"/>
    </source>
</evidence>
<comment type="catalytic activity">
    <reaction evidence="1">
        <text>ATP + protein L-histidine = ADP + protein N-phospho-L-histidine.</text>
        <dbReference type="EC" id="2.7.13.3"/>
    </reaction>
</comment>
<dbReference type="GO" id="GO:0005509">
    <property type="term" value="F:calcium ion binding"/>
    <property type="evidence" value="ECO:0007669"/>
    <property type="project" value="UniProtKB-ARBA"/>
</dbReference>
<dbReference type="Gene3D" id="3.30.450.20">
    <property type="entry name" value="PAS domain"/>
    <property type="match status" value="1"/>
</dbReference>
<evidence type="ECO:0000256" key="3">
    <source>
        <dbReference type="ARBA" id="ARBA00004236"/>
    </source>
</evidence>
<dbReference type="SUPFAM" id="SSF55785">
    <property type="entry name" value="PYP-like sensor domain (PAS domain)"/>
    <property type="match status" value="1"/>
</dbReference>
<name>A0A542YH67_9MICO</name>
<keyword evidence="6" id="KW-0808">Transferase</keyword>
<dbReference type="SMART" id="SM00387">
    <property type="entry name" value="HATPase_c"/>
    <property type="match status" value="1"/>
</dbReference>
<dbReference type="Proteomes" id="UP000317998">
    <property type="component" value="Unassembled WGS sequence"/>
</dbReference>
<dbReference type="Pfam" id="PF13426">
    <property type="entry name" value="PAS_9"/>
    <property type="match status" value="1"/>
</dbReference>
<evidence type="ECO:0000256" key="4">
    <source>
        <dbReference type="ARBA" id="ARBA00012438"/>
    </source>
</evidence>
<accession>A0A542YH67</accession>
<dbReference type="InterPro" id="IPR000700">
    <property type="entry name" value="PAS-assoc_C"/>
</dbReference>
<keyword evidence="7" id="KW-0418">Kinase</keyword>
<evidence type="ECO:0000259" key="11">
    <source>
        <dbReference type="PROSITE" id="PS50109"/>
    </source>
</evidence>
<evidence type="ECO:0000256" key="10">
    <source>
        <dbReference type="SAM" id="Phobius"/>
    </source>
</evidence>
<comment type="subcellular location">
    <subcellularLocation>
        <location evidence="3">Cell membrane</location>
    </subcellularLocation>
</comment>
<reference evidence="14 15" key="1">
    <citation type="submission" date="2019-06" db="EMBL/GenBank/DDBJ databases">
        <title>Sequencing the genomes of 1000 actinobacteria strains.</title>
        <authorList>
            <person name="Klenk H.-P."/>
        </authorList>
    </citation>
    <scope>NUCLEOTIDE SEQUENCE [LARGE SCALE GENOMIC DNA]</scope>
    <source>
        <strain evidence="14 15">DSM 26477</strain>
    </source>
</reference>
<comment type="cofactor">
    <cofactor evidence="2">
        <name>a divalent metal cation</name>
        <dbReference type="ChEBI" id="CHEBI:60240"/>
    </cofactor>
</comment>
<dbReference type="InterPro" id="IPR001610">
    <property type="entry name" value="PAC"/>
</dbReference>
<dbReference type="InterPro" id="IPR050736">
    <property type="entry name" value="Sensor_HK_Regulatory"/>
</dbReference>
<dbReference type="CDD" id="cd00130">
    <property type="entry name" value="PAS"/>
    <property type="match status" value="1"/>
</dbReference>
<organism evidence="14 15">
    <name type="scientific">Homoserinimonas aerilata</name>
    <dbReference type="NCBI Taxonomy" id="1162970"/>
    <lineage>
        <taxon>Bacteria</taxon>
        <taxon>Bacillati</taxon>
        <taxon>Actinomycetota</taxon>
        <taxon>Actinomycetes</taxon>
        <taxon>Micrococcales</taxon>
        <taxon>Microbacteriaceae</taxon>
        <taxon>Homoserinimonas</taxon>
    </lineage>
</organism>
<evidence type="ECO:0000256" key="1">
    <source>
        <dbReference type="ARBA" id="ARBA00000085"/>
    </source>
</evidence>
<evidence type="ECO:0000256" key="7">
    <source>
        <dbReference type="ARBA" id="ARBA00022777"/>
    </source>
</evidence>
<evidence type="ECO:0000256" key="9">
    <source>
        <dbReference type="ARBA" id="ARBA00023136"/>
    </source>
</evidence>